<proteinExistence type="predicted"/>
<dbReference type="KEGG" id="foc:113214355"/>
<reference evidence="3" key="1">
    <citation type="submission" date="2025-08" db="UniProtKB">
        <authorList>
            <consortium name="RefSeq"/>
        </authorList>
    </citation>
    <scope>IDENTIFICATION</scope>
    <source>
        <tissue evidence="3">Whole organism</tissue>
    </source>
</reference>
<feature type="region of interest" description="Disordered" evidence="1">
    <location>
        <begin position="546"/>
        <end position="596"/>
    </location>
</feature>
<feature type="compositionally biased region" description="Polar residues" evidence="1">
    <location>
        <begin position="354"/>
        <end position="372"/>
    </location>
</feature>
<feature type="compositionally biased region" description="Polar residues" evidence="1">
    <location>
        <begin position="561"/>
        <end position="570"/>
    </location>
</feature>
<feature type="compositionally biased region" description="Low complexity" evidence="1">
    <location>
        <begin position="226"/>
        <end position="238"/>
    </location>
</feature>
<feature type="compositionally biased region" description="Basic and acidic residues" evidence="1">
    <location>
        <begin position="87"/>
        <end position="110"/>
    </location>
</feature>
<sequence>MGKRKKAPSTRLRSLDTNDSRPKLSTAPSHAPARTIPSPPSIQKTSSNSFQVDAHTKQSFQVSVLTTSRVGKVREESNVKSAKKAVNRSDKGSKANNFEDLRKKVEERRSLKLGSISITKSSKSSSSTSSGPFNSCGTSNSRQPNSMSDIESHQSPPPSVPGTESVEHDSDSPVSAIEEPFDSSSPESTQPHRSSFTLSSMPVISQHTHIGQSLNSSQHVKSTSVTKSAESTTSCSSSVYKGKSAIDDQHSSRSFKSLDSFNERRSNSRSQSACIVGQDNVRSSGESRGVATGRVEGDESNFPALSPNRGVMPNNVNAFNDGDEMLDLHIHGSPLVSQHSGSLDKDSDDEIVPSISQAPHNRSSRFPSDRNSNALTCTSERASAAVGKSTFETTVLQRLFSMEQKIEDISSNQARLSMHLLPTEKYLAKPRNMPGIPLLTLDQLERMEKCLEDDNNIHYLIMLVSTSVSKKPELERKSADKTLNRLLSNSVAKYFSFLGRRGKRNFSELKLWDVIKGAIAMKLESTDLTETIQAVKDWLKDAEYRTQTDGTTARSRKSKQSDSSADTYQKQAEKNRPRKRQKKAGASNSYELDDSE</sequence>
<evidence type="ECO:0000256" key="1">
    <source>
        <dbReference type="SAM" id="MobiDB-lite"/>
    </source>
</evidence>
<evidence type="ECO:0000313" key="2">
    <source>
        <dbReference type="Proteomes" id="UP000504606"/>
    </source>
</evidence>
<gene>
    <name evidence="3" type="primary">LOC113214355</name>
</gene>
<dbReference type="Proteomes" id="UP000504606">
    <property type="component" value="Unplaced"/>
</dbReference>
<feature type="compositionally biased region" description="Low complexity" evidence="1">
    <location>
        <begin position="112"/>
        <end position="131"/>
    </location>
</feature>
<keyword evidence="2" id="KW-1185">Reference proteome</keyword>
<feature type="compositionally biased region" description="Polar residues" evidence="1">
    <location>
        <begin position="182"/>
        <end position="225"/>
    </location>
</feature>
<feature type="region of interest" description="Disordered" evidence="1">
    <location>
        <begin position="335"/>
        <end position="372"/>
    </location>
</feature>
<evidence type="ECO:0000313" key="3">
    <source>
        <dbReference type="RefSeq" id="XP_026289472.2"/>
    </source>
</evidence>
<feature type="compositionally biased region" description="Polar residues" evidence="1">
    <location>
        <begin position="41"/>
        <end position="69"/>
    </location>
</feature>
<dbReference type="OrthoDB" id="7554310at2759"/>
<dbReference type="GeneID" id="113214355"/>
<protein>
    <submittedName>
        <fullName evidence="3">Uncharacterized protein LOC113214355</fullName>
    </submittedName>
</protein>
<feature type="compositionally biased region" description="Basic and acidic residues" evidence="1">
    <location>
        <begin position="13"/>
        <end position="22"/>
    </location>
</feature>
<dbReference type="RefSeq" id="XP_026289472.2">
    <property type="nucleotide sequence ID" value="XM_026433687.2"/>
</dbReference>
<feature type="compositionally biased region" description="Polar residues" evidence="1">
    <location>
        <begin position="132"/>
        <end position="149"/>
    </location>
</feature>
<name>A0A6J1T9E7_FRAOC</name>
<accession>A0A6J1T9E7</accession>
<dbReference type="AlphaFoldDB" id="A0A6J1T9E7"/>
<feature type="region of interest" description="Disordered" evidence="1">
    <location>
        <begin position="1"/>
        <end position="309"/>
    </location>
</feature>
<organism evidence="2 3">
    <name type="scientific">Frankliniella occidentalis</name>
    <name type="common">Western flower thrips</name>
    <name type="synonym">Euthrips occidentalis</name>
    <dbReference type="NCBI Taxonomy" id="133901"/>
    <lineage>
        <taxon>Eukaryota</taxon>
        <taxon>Metazoa</taxon>
        <taxon>Ecdysozoa</taxon>
        <taxon>Arthropoda</taxon>
        <taxon>Hexapoda</taxon>
        <taxon>Insecta</taxon>
        <taxon>Pterygota</taxon>
        <taxon>Neoptera</taxon>
        <taxon>Paraneoptera</taxon>
        <taxon>Thysanoptera</taxon>
        <taxon>Terebrantia</taxon>
        <taxon>Thripoidea</taxon>
        <taxon>Thripidae</taxon>
        <taxon>Frankliniella</taxon>
    </lineage>
</organism>